<proteinExistence type="inferred from homology"/>
<evidence type="ECO:0000256" key="1">
    <source>
        <dbReference type="ARBA" id="ARBA00004651"/>
    </source>
</evidence>
<dbReference type="PANTHER" id="PTHR33281">
    <property type="entry name" value="UPF0187 PROTEIN YNEE"/>
    <property type="match status" value="1"/>
</dbReference>
<evidence type="ECO:0000256" key="9">
    <source>
        <dbReference type="SAM" id="Phobius"/>
    </source>
</evidence>
<accession>A0ABY4YA40</accession>
<feature type="transmembrane region" description="Helical" evidence="9">
    <location>
        <begin position="224"/>
        <end position="243"/>
    </location>
</feature>
<gene>
    <name evidence="10" type="ORF">J2N86_03875</name>
</gene>
<name>A0ABY4YA40_9GAMM</name>
<evidence type="ECO:0000256" key="5">
    <source>
        <dbReference type="ARBA" id="ARBA00022989"/>
    </source>
</evidence>
<evidence type="ECO:0000313" key="10">
    <source>
        <dbReference type="EMBL" id="USQ14470.1"/>
    </source>
</evidence>
<evidence type="ECO:0000256" key="7">
    <source>
        <dbReference type="ARBA" id="ARBA00023136"/>
    </source>
</evidence>
<evidence type="ECO:0000256" key="4">
    <source>
        <dbReference type="ARBA" id="ARBA00022692"/>
    </source>
</evidence>
<comment type="subcellular location">
    <subcellularLocation>
        <location evidence="1">Cell membrane</location>
        <topology evidence="1">Multi-pass membrane protein</topology>
    </subcellularLocation>
</comment>
<evidence type="ECO:0000256" key="2">
    <source>
        <dbReference type="ARBA" id="ARBA00022448"/>
    </source>
</evidence>
<organism evidence="10 11">
    <name type="scientific">Legionella lytica</name>
    <dbReference type="NCBI Taxonomy" id="96232"/>
    <lineage>
        <taxon>Bacteria</taxon>
        <taxon>Pseudomonadati</taxon>
        <taxon>Pseudomonadota</taxon>
        <taxon>Gammaproteobacteria</taxon>
        <taxon>Legionellales</taxon>
        <taxon>Legionellaceae</taxon>
        <taxon>Legionella</taxon>
    </lineage>
</organism>
<feature type="transmembrane region" description="Helical" evidence="9">
    <location>
        <begin position="31"/>
        <end position="52"/>
    </location>
</feature>
<keyword evidence="2" id="KW-0813">Transport</keyword>
<protein>
    <recommendedName>
        <fullName evidence="12">Bestrophin, RFP-TM, chloride channel</fullName>
    </recommendedName>
</protein>
<dbReference type="RefSeq" id="WP_252581091.1">
    <property type="nucleotide sequence ID" value="NZ_CP071527.1"/>
</dbReference>
<dbReference type="EMBL" id="CP071527">
    <property type="protein sequence ID" value="USQ14470.1"/>
    <property type="molecule type" value="Genomic_DNA"/>
</dbReference>
<dbReference type="Pfam" id="PF25539">
    <property type="entry name" value="Bestrophin_2"/>
    <property type="match status" value="1"/>
</dbReference>
<keyword evidence="5 9" id="KW-1133">Transmembrane helix</keyword>
<dbReference type="InterPro" id="IPR044669">
    <property type="entry name" value="YneE/VCCN1/2-like"/>
</dbReference>
<comment type="similarity">
    <text evidence="8">Belongs to the anion channel-forming bestrophin (TC 1.A.46) family.</text>
</comment>
<evidence type="ECO:0000256" key="6">
    <source>
        <dbReference type="ARBA" id="ARBA00023065"/>
    </source>
</evidence>
<keyword evidence="4 9" id="KW-0812">Transmembrane</keyword>
<dbReference type="Proteomes" id="UP001057474">
    <property type="component" value="Chromosome"/>
</dbReference>
<dbReference type="PANTHER" id="PTHR33281:SF19">
    <property type="entry name" value="VOLTAGE-DEPENDENT ANION CHANNEL-FORMING PROTEIN YNEE"/>
    <property type="match status" value="1"/>
</dbReference>
<evidence type="ECO:0000313" key="11">
    <source>
        <dbReference type="Proteomes" id="UP001057474"/>
    </source>
</evidence>
<evidence type="ECO:0000256" key="8">
    <source>
        <dbReference type="ARBA" id="ARBA00034708"/>
    </source>
</evidence>
<keyword evidence="6" id="KW-0406">Ion transport</keyword>
<keyword evidence="3" id="KW-1003">Cell membrane</keyword>
<feature type="transmembrane region" description="Helical" evidence="9">
    <location>
        <begin position="64"/>
        <end position="81"/>
    </location>
</feature>
<keyword evidence="7 9" id="KW-0472">Membrane</keyword>
<sequence>MKENKKIRNQYEYPNFMDCALAIHGSVTPRVFSKVLAVFVYACFISALSIFIPDLALPISPFEYAGVIMGLILVFRVNAGYDRWWEARKLWGTVVNCSRNMAIIIKSYVDPANKGEIEKMLGLVAAMPFLMKNSLRGSDSVEEVKHLLSEETYAEMQEWQHKPNFISAKQASILSQMQESEQLNQFSFLKAEEVRETIIDCQGACERILKTPMPFVMAIKSRRFILLFLLILPAALVNYSPYISPMVVTLVAYALFSLDQIGVELQNPFSIDNLSHLPLNDICKTIERNVMEIKKNDINN</sequence>
<reference evidence="10" key="1">
    <citation type="submission" date="2021-03" db="EMBL/GenBank/DDBJ databases">
        <title>Legionella lytica PCM 2298.</title>
        <authorList>
            <person name="Koper P."/>
        </authorList>
    </citation>
    <scope>NUCLEOTIDE SEQUENCE</scope>
    <source>
        <strain evidence="10">PCM 2298</strain>
    </source>
</reference>
<keyword evidence="11" id="KW-1185">Reference proteome</keyword>
<evidence type="ECO:0008006" key="12">
    <source>
        <dbReference type="Google" id="ProtNLM"/>
    </source>
</evidence>
<evidence type="ECO:0000256" key="3">
    <source>
        <dbReference type="ARBA" id="ARBA00022475"/>
    </source>
</evidence>